<dbReference type="OrthoDB" id="1862401at2759"/>
<dbReference type="InterPro" id="IPR023213">
    <property type="entry name" value="CAT-like_dom_sf"/>
</dbReference>
<dbReference type="GO" id="GO:0016740">
    <property type="term" value="F:transferase activity"/>
    <property type="evidence" value="ECO:0007669"/>
    <property type="project" value="UniProtKB-KW"/>
</dbReference>
<comment type="caution">
    <text evidence="3">The sequence shown here is derived from an EMBL/GenBank/DDBJ whole genome shotgun (WGS) entry which is preliminary data.</text>
</comment>
<keyword evidence="1 3" id="KW-0808">Transferase</keyword>
<proteinExistence type="predicted"/>
<dbReference type="PANTHER" id="PTHR31896">
    <property type="entry name" value="FAMILY REGULATORY PROTEIN, PUTATIVE (AFU_ORTHOLOGUE AFUA_3G14730)-RELATED"/>
    <property type="match status" value="1"/>
</dbReference>
<accession>A0A5M8PJ05</accession>
<dbReference type="InterPro" id="IPR054710">
    <property type="entry name" value="Tri101-like_N"/>
</dbReference>
<protein>
    <submittedName>
        <fullName evidence="3">Trichothecene 3-O-acetyltransferase</fullName>
    </submittedName>
</protein>
<feature type="domain" description="Trichothecene 3-O-acetyltransferase-like N-terminal" evidence="2">
    <location>
        <begin position="30"/>
        <end position="186"/>
    </location>
</feature>
<dbReference type="EMBL" id="VXIT01000011">
    <property type="protein sequence ID" value="KAA6409327.1"/>
    <property type="molecule type" value="Genomic_DNA"/>
</dbReference>
<reference evidence="3 4" key="1">
    <citation type="submission" date="2019-09" db="EMBL/GenBank/DDBJ databases">
        <title>The hologenome of the rock-dwelling lichen Lasallia pustulata.</title>
        <authorList>
            <person name="Greshake Tzovaras B."/>
            <person name="Segers F."/>
            <person name="Bicker A."/>
            <person name="Dal Grande F."/>
            <person name="Otte J."/>
            <person name="Hankeln T."/>
            <person name="Schmitt I."/>
            <person name="Ebersberger I."/>
        </authorList>
    </citation>
    <scope>NUCLEOTIDE SEQUENCE [LARGE SCALE GENOMIC DNA]</scope>
    <source>
        <strain evidence="3">A1-1</strain>
    </source>
</reference>
<dbReference type="InterPro" id="IPR051283">
    <property type="entry name" value="Sec_Metabolite_Acyltrans"/>
</dbReference>
<dbReference type="AlphaFoldDB" id="A0A5M8PJ05"/>
<evidence type="ECO:0000259" key="2">
    <source>
        <dbReference type="Pfam" id="PF22664"/>
    </source>
</evidence>
<name>A0A5M8PJ05_9LECA</name>
<evidence type="ECO:0000313" key="3">
    <source>
        <dbReference type="EMBL" id="KAA6409327.1"/>
    </source>
</evidence>
<sequence>MALLHSPHSIMDDLARFHDVIGQLSRLKTYTHVLLCFPMPDGISRDCVVKALETAALKLTTAFPWLTSNVINEGSGPGNSGVFKLAPCSLFAAPNTPVRVKDCSDVCVSYAEIIQTRGPFPILDGRILGPVKAFPEIYEESESDPAPVISIQANFIQGGLLLDTAAQHNFIDGGGLFHCMRLFAKAMRGEEFSDLEIQQGNRDRRNLIPLLRPNEPMLDHSHLRRPALSEDQSQQQSAATSSPLAEWFCFRFPAPKLAQLKVLANNDVSRGGSDPLIPFVSANDALSAFCWKRVSAVRLRRRQRPDDFTKFSRALDARRAMQIPKEYMGQMGYNASCRLTFRELEKASLGAVASILRWTVKSVNNEYSVRSWVTFIANEPDKSTIMFGGSFNPDTDMGLSSLVHAELHSAAFGILGKPELVRRPNFTPLESCVYFWSQTEAGDIDVLMCLNEADVQALKMDQEWKEYTEFIG</sequence>
<dbReference type="Gene3D" id="3.30.559.10">
    <property type="entry name" value="Chloramphenicol acetyltransferase-like domain"/>
    <property type="match status" value="2"/>
</dbReference>
<evidence type="ECO:0000256" key="1">
    <source>
        <dbReference type="ARBA" id="ARBA00022679"/>
    </source>
</evidence>
<dbReference type="Proteomes" id="UP000324767">
    <property type="component" value="Unassembled WGS sequence"/>
</dbReference>
<gene>
    <name evidence="3" type="ORF">FRX48_06880</name>
</gene>
<dbReference type="PANTHER" id="PTHR31896:SF64">
    <property type="entry name" value="TRICHOTHECENE 3-O-ACETYLTRANSFERASE"/>
    <property type="match status" value="1"/>
</dbReference>
<organism evidence="3 4">
    <name type="scientific">Lasallia pustulata</name>
    <dbReference type="NCBI Taxonomy" id="136370"/>
    <lineage>
        <taxon>Eukaryota</taxon>
        <taxon>Fungi</taxon>
        <taxon>Dikarya</taxon>
        <taxon>Ascomycota</taxon>
        <taxon>Pezizomycotina</taxon>
        <taxon>Lecanoromycetes</taxon>
        <taxon>OSLEUM clade</taxon>
        <taxon>Umbilicariomycetidae</taxon>
        <taxon>Umbilicariales</taxon>
        <taxon>Umbilicariaceae</taxon>
        <taxon>Lasallia</taxon>
    </lineage>
</organism>
<evidence type="ECO:0000313" key="4">
    <source>
        <dbReference type="Proteomes" id="UP000324767"/>
    </source>
</evidence>
<dbReference type="Pfam" id="PF22664">
    <property type="entry name" value="TRI-like_N"/>
    <property type="match status" value="1"/>
</dbReference>